<keyword evidence="3" id="KW-1185">Reference proteome</keyword>
<dbReference type="Proteomes" id="UP000053257">
    <property type="component" value="Unassembled WGS sequence"/>
</dbReference>
<dbReference type="HOGENOM" id="CLU_2004718_0_0_1"/>
<protein>
    <submittedName>
        <fullName evidence="2">Uncharacterized protein</fullName>
    </submittedName>
</protein>
<evidence type="ECO:0000313" key="2">
    <source>
        <dbReference type="EMBL" id="KIP04094.1"/>
    </source>
</evidence>
<dbReference type="AlphaFoldDB" id="A0A0C3NH22"/>
<feature type="chain" id="PRO_5002176279" evidence="1">
    <location>
        <begin position="25"/>
        <end position="127"/>
    </location>
</feature>
<dbReference type="OrthoDB" id="10478657at2759"/>
<feature type="signal peptide" evidence="1">
    <location>
        <begin position="1"/>
        <end position="24"/>
    </location>
</feature>
<dbReference type="EMBL" id="KN840587">
    <property type="protein sequence ID" value="KIP04094.1"/>
    <property type="molecule type" value="Genomic_DNA"/>
</dbReference>
<evidence type="ECO:0000256" key="1">
    <source>
        <dbReference type="SAM" id="SignalP"/>
    </source>
</evidence>
<keyword evidence="1" id="KW-0732">Signal</keyword>
<sequence>MQFSFLTFFALALALAATVLPAFATPISTLNLPFGSRPRIGTIIKPPSLGNAPIAMNIPGVSNQLPNRRDGLNLDSVMWKRILDLHCTPAFAGTPLPADCYNRPPHKGHIVSLSTVAARAFMAGLMH</sequence>
<evidence type="ECO:0000313" key="3">
    <source>
        <dbReference type="Proteomes" id="UP000053257"/>
    </source>
</evidence>
<gene>
    <name evidence="2" type="ORF">PHLGIDRAFT_25796</name>
</gene>
<name>A0A0C3NH22_PHLG1</name>
<organism evidence="2 3">
    <name type="scientific">Phlebiopsis gigantea (strain 11061_1 CR5-6)</name>
    <name type="common">White-rot fungus</name>
    <name type="synonym">Peniophora gigantea</name>
    <dbReference type="NCBI Taxonomy" id="745531"/>
    <lineage>
        <taxon>Eukaryota</taxon>
        <taxon>Fungi</taxon>
        <taxon>Dikarya</taxon>
        <taxon>Basidiomycota</taxon>
        <taxon>Agaricomycotina</taxon>
        <taxon>Agaricomycetes</taxon>
        <taxon>Polyporales</taxon>
        <taxon>Phanerochaetaceae</taxon>
        <taxon>Phlebiopsis</taxon>
    </lineage>
</organism>
<reference evidence="2 3" key="1">
    <citation type="journal article" date="2014" name="PLoS Genet.">
        <title>Analysis of the Phlebiopsis gigantea genome, transcriptome and secretome provides insight into its pioneer colonization strategies of wood.</title>
        <authorList>
            <person name="Hori C."/>
            <person name="Ishida T."/>
            <person name="Igarashi K."/>
            <person name="Samejima M."/>
            <person name="Suzuki H."/>
            <person name="Master E."/>
            <person name="Ferreira P."/>
            <person name="Ruiz-Duenas F.J."/>
            <person name="Held B."/>
            <person name="Canessa P."/>
            <person name="Larrondo L.F."/>
            <person name="Schmoll M."/>
            <person name="Druzhinina I.S."/>
            <person name="Kubicek C.P."/>
            <person name="Gaskell J.A."/>
            <person name="Kersten P."/>
            <person name="St John F."/>
            <person name="Glasner J."/>
            <person name="Sabat G."/>
            <person name="Splinter BonDurant S."/>
            <person name="Syed K."/>
            <person name="Yadav J."/>
            <person name="Mgbeahuruike A.C."/>
            <person name="Kovalchuk A."/>
            <person name="Asiegbu F.O."/>
            <person name="Lackner G."/>
            <person name="Hoffmeister D."/>
            <person name="Rencoret J."/>
            <person name="Gutierrez A."/>
            <person name="Sun H."/>
            <person name="Lindquist E."/>
            <person name="Barry K."/>
            <person name="Riley R."/>
            <person name="Grigoriev I.V."/>
            <person name="Henrissat B."/>
            <person name="Kues U."/>
            <person name="Berka R.M."/>
            <person name="Martinez A.T."/>
            <person name="Covert S.F."/>
            <person name="Blanchette R.A."/>
            <person name="Cullen D."/>
        </authorList>
    </citation>
    <scope>NUCLEOTIDE SEQUENCE [LARGE SCALE GENOMIC DNA]</scope>
    <source>
        <strain evidence="2 3">11061_1 CR5-6</strain>
    </source>
</reference>
<proteinExistence type="predicted"/>
<accession>A0A0C3NH22</accession>